<evidence type="ECO:0000259" key="3">
    <source>
        <dbReference type="Pfam" id="PF25550"/>
    </source>
</evidence>
<evidence type="ECO:0000256" key="1">
    <source>
        <dbReference type="SAM" id="Phobius"/>
    </source>
</evidence>
<sequence length="698" mass="78071">MSLYNQSMDWKEPQDDLVIDSLFARISGSQYLVVPPTKPSSAALLAVRRLRAGAAALISNGNSQTLFDRTSRDKCKLQTRHRHEHVNIYDSFQALINTPISALPKWSRLCLIRKERLALVWAYDVDHLKDMLDGCKTILSALVEVDRPSFAASILTIDGGGVQNIGMAESSSLPTENGDSSEGLKSPQKYSYSYFMGINLLCTLLLIAGVLERVLAASNQSASQEPLWLIALIPFFGSWALPFVEFASRNLLQASQPPSKKRTRTTSWCGALPSMQFASETGFKSPAITFIIAVYKEDLTLYLAPTIRSLLSAVHRYDLAGGGANIIIGDDGMQLINDTDRAARIQFYQDMGVSWVARPKHQPHSSTPYTRAGKFKTASNMNNVCQLAILVRDHLANKRASSCSGADNCSRQSANEILLYDQAITMNRTVNWVGGDLRMGDILYIGDSDQRVPENFLLHLAAEFFLDPQLGILQFISDPYFEINHFGELWAGWEKHVRDLKHISYARAGTTSLSIAESNSHAIRVDALAAIQYRNEDGELKLWSESHVSERLDLNFRLLVAGYRSKLVQYPGNVGPHSFVQGVSITVRDEIKWHEKQAYGTSELIFNPLRTWLWRGPFTPLIRALALSNLTLAQKIDFYQSYMAPFTLASSLPIAIFHYFYIGFHSKPTESRYVNFWWIFLASLASLTFCVGILIIVA</sequence>
<feature type="transmembrane region" description="Helical" evidence="1">
    <location>
        <begin position="676"/>
        <end position="697"/>
    </location>
</feature>
<organism evidence="4 5">
    <name type="scientific">Heterodermia speciosa</name>
    <dbReference type="NCBI Taxonomy" id="116794"/>
    <lineage>
        <taxon>Eukaryota</taxon>
        <taxon>Fungi</taxon>
        <taxon>Dikarya</taxon>
        <taxon>Ascomycota</taxon>
        <taxon>Pezizomycotina</taxon>
        <taxon>Lecanoromycetes</taxon>
        <taxon>OSLEUM clade</taxon>
        <taxon>Lecanoromycetidae</taxon>
        <taxon>Caliciales</taxon>
        <taxon>Physciaceae</taxon>
        <taxon>Heterodermia</taxon>
    </lineage>
</organism>
<dbReference type="EMBL" id="CAJPDS010000030">
    <property type="protein sequence ID" value="CAF9922317.1"/>
    <property type="molecule type" value="Genomic_DNA"/>
</dbReference>
<comment type="caution">
    <text evidence="4">The sequence shown here is derived from an EMBL/GenBank/DDBJ whole genome shotgun (WGS) entry which is preliminary data.</text>
</comment>
<dbReference type="Gene3D" id="3.90.550.10">
    <property type="entry name" value="Spore Coat Polysaccharide Biosynthesis Protein SpsA, Chain A"/>
    <property type="match status" value="1"/>
</dbReference>
<evidence type="ECO:0000313" key="4">
    <source>
        <dbReference type="EMBL" id="CAF9922317.1"/>
    </source>
</evidence>
<protein>
    <recommendedName>
        <fullName evidence="6">Glycosyltransferase 2-like domain-containing protein</fullName>
    </recommendedName>
</protein>
<keyword evidence="1" id="KW-0472">Membrane</keyword>
<dbReference type="Proteomes" id="UP000664521">
    <property type="component" value="Unassembled WGS sequence"/>
</dbReference>
<proteinExistence type="predicted"/>
<dbReference type="PANTHER" id="PTHR35408">
    <property type="entry name" value="CHROMOSOME 15, WHOLE GENOME SHOTGUN SEQUENCE"/>
    <property type="match status" value="1"/>
</dbReference>
<feature type="transmembrane region" description="Helical" evidence="1">
    <location>
        <begin position="642"/>
        <end position="664"/>
    </location>
</feature>
<gene>
    <name evidence="4" type="ORF">HETSPECPRED_005037</name>
</gene>
<dbReference type="InterPro" id="IPR057688">
    <property type="entry name" value="DUF7928"/>
</dbReference>
<dbReference type="Pfam" id="PF13632">
    <property type="entry name" value="Glyco_trans_2_3"/>
    <property type="match status" value="1"/>
</dbReference>
<dbReference type="SUPFAM" id="SSF53448">
    <property type="entry name" value="Nucleotide-diphospho-sugar transferases"/>
    <property type="match status" value="1"/>
</dbReference>
<dbReference type="OrthoDB" id="3253832at2759"/>
<feature type="domain" description="DUF7928" evidence="3">
    <location>
        <begin position="6"/>
        <end position="132"/>
    </location>
</feature>
<reference evidence="4" key="1">
    <citation type="submission" date="2021-03" db="EMBL/GenBank/DDBJ databases">
        <authorList>
            <person name="Tagirdzhanova G."/>
        </authorList>
    </citation>
    <scope>NUCLEOTIDE SEQUENCE</scope>
</reference>
<keyword evidence="1" id="KW-0812">Transmembrane</keyword>
<feature type="domain" description="Glycosyltransferase 2-like" evidence="2">
    <location>
        <begin position="444"/>
        <end position="676"/>
    </location>
</feature>
<dbReference type="Pfam" id="PF25550">
    <property type="entry name" value="DUF7928"/>
    <property type="match status" value="1"/>
</dbReference>
<evidence type="ECO:0000313" key="5">
    <source>
        <dbReference type="Proteomes" id="UP000664521"/>
    </source>
</evidence>
<evidence type="ECO:0000259" key="2">
    <source>
        <dbReference type="Pfam" id="PF13632"/>
    </source>
</evidence>
<feature type="transmembrane region" description="Helical" evidence="1">
    <location>
        <begin position="227"/>
        <end position="252"/>
    </location>
</feature>
<keyword evidence="1" id="KW-1133">Transmembrane helix</keyword>
<dbReference type="InterPro" id="IPR029044">
    <property type="entry name" value="Nucleotide-diphossugar_trans"/>
</dbReference>
<name>A0A8H3FBM6_9LECA</name>
<feature type="transmembrane region" description="Helical" evidence="1">
    <location>
        <begin position="194"/>
        <end position="215"/>
    </location>
</feature>
<evidence type="ECO:0008006" key="6">
    <source>
        <dbReference type="Google" id="ProtNLM"/>
    </source>
</evidence>
<dbReference type="InterPro" id="IPR001173">
    <property type="entry name" value="Glyco_trans_2-like"/>
</dbReference>
<accession>A0A8H3FBM6</accession>
<dbReference type="AlphaFoldDB" id="A0A8H3FBM6"/>
<dbReference type="PANTHER" id="PTHR35408:SF3">
    <property type="entry name" value="GLYCOSYLTRANSFERASE 2-LIKE DOMAIN-CONTAINING PROTEIN"/>
    <property type="match status" value="1"/>
</dbReference>
<keyword evidence="5" id="KW-1185">Reference proteome</keyword>